<dbReference type="GO" id="GO:0004312">
    <property type="term" value="F:fatty acid synthase activity"/>
    <property type="evidence" value="ECO:0007669"/>
    <property type="project" value="TreeGrafter"/>
</dbReference>
<dbReference type="CDD" id="cd05195">
    <property type="entry name" value="enoyl_red"/>
    <property type="match status" value="1"/>
</dbReference>
<proteinExistence type="predicted"/>
<dbReference type="GO" id="GO:0006633">
    <property type="term" value="P:fatty acid biosynthetic process"/>
    <property type="evidence" value="ECO:0007669"/>
    <property type="project" value="InterPro"/>
</dbReference>
<dbReference type="PANTHER" id="PTHR43775">
    <property type="entry name" value="FATTY ACID SYNTHASE"/>
    <property type="match status" value="1"/>
</dbReference>
<dbReference type="PROSITE" id="PS52004">
    <property type="entry name" value="KS3_2"/>
    <property type="match status" value="1"/>
</dbReference>
<keyword evidence="3" id="KW-0808">Transferase</keyword>
<evidence type="ECO:0000256" key="1">
    <source>
        <dbReference type="ARBA" id="ARBA00022450"/>
    </source>
</evidence>
<dbReference type="InterPro" id="IPR029063">
    <property type="entry name" value="SAM-dependent_MTases_sf"/>
</dbReference>
<evidence type="ECO:0000313" key="12">
    <source>
        <dbReference type="EMBL" id="TEY39885.1"/>
    </source>
</evidence>
<dbReference type="InterPro" id="IPR020843">
    <property type="entry name" value="ER"/>
</dbReference>
<keyword evidence="6" id="KW-0511">Multifunctional enzyme</keyword>
<dbReference type="InterPro" id="IPR016035">
    <property type="entry name" value="Acyl_Trfase/lysoPLipase"/>
</dbReference>
<dbReference type="PROSITE" id="PS00606">
    <property type="entry name" value="KS3_1"/>
    <property type="match status" value="1"/>
</dbReference>
<dbReference type="Pfam" id="PF02801">
    <property type="entry name" value="Ketoacyl-synt_C"/>
    <property type="match status" value="1"/>
</dbReference>
<feature type="domain" description="PKS/mFAS DH" evidence="11">
    <location>
        <begin position="982"/>
        <end position="1297"/>
    </location>
</feature>
<dbReference type="SUPFAM" id="SSF51735">
    <property type="entry name" value="NAD(P)-binding Rossmann-fold domains"/>
    <property type="match status" value="2"/>
</dbReference>
<dbReference type="GO" id="GO:0044550">
    <property type="term" value="P:secondary metabolite biosynthetic process"/>
    <property type="evidence" value="ECO:0007669"/>
    <property type="project" value="TreeGrafter"/>
</dbReference>
<keyword evidence="4" id="KW-0521">NADP</keyword>
<dbReference type="InterPro" id="IPR013217">
    <property type="entry name" value="Methyltransf_12"/>
</dbReference>
<evidence type="ECO:0000256" key="3">
    <source>
        <dbReference type="ARBA" id="ARBA00022679"/>
    </source>
</evidence>
<dbReference type="InterPro" id="IPR049552">
    <property type="entry name" value="PKS_DH_N"/>
</dbReference>
<feature type="region of interest" description="C-terminal hotdog fold" evidence="8">
    <location>
        <begin position="1137"/>
        <end position="1297"/>
    </location>
</feature>
<dbReference type="InterPro" id="IPR050091">
    <property type="entry name" value="PKS_NRPS_Biosynth_Enz"/>
</dbReference>
<dbReference type="SUPFAM" id="SSF52151">
    <property type="entry name" value="FabD/lysophospholipase-like"/>
    <property type="match status" value="1"/>
</dbReference>
<dbReference type="InterPro" id="IPR020806">
    <property type="entry name" value="PKS_PP-bd"/>
</dbReference>
<keyword evidence="2" id="KW-0597">Phosphoprotein</keyword>
<reference evidence="12 13" key="1">
    <citation type="submission" date="2017-11" db="EMBL/GenBank/DDBJ databases">
        <title>Comparative genomics of Botrytis spp.</title>
        <authorList>
            <person name="Valero-Jimenez C.A."/>
            <person name="Tapia P."/>
            <person name="Veloso J."/>
            <person name="Silva-Moreno E."/>
            <person name="Staats M."/>
            <person name="Valdes J.H."/>
            <person name="Van Kan J.A.L."/>
        </authorList>
    </citation>
    <scope>NUCLEOTIDE SEQUENCE [LARGE SCALE GENOMIC DNA]</scope>
    <source>
        <strain evidence="12 13">MUCL2830</strain>
    </source>
</reference>
<dbReference type="CDD" id="cd02440">
    <property type="entry name" value="AdoMet_MTases"/>
    <property type="match status" value="1"/>
</dbReference>
<feature type="active site" description="Proton acceptor; for dehydratase activity" evidence="8">
    <location>
        <position position="1014"/>
    </location>
</feature>
<dbReference type="SUPFAM" id="SSF53901">
    <property type="entry name" value="Thiolase-like"/>
    <property type="match status" value="1"/>
</dbReference>
<dbReference type="InterPro" id="IPR020807">
    <property type="entry name" value="PKS_DH"/>
</dbReference>
<dbReference type="SMART" id="SM00829">
    <property type="entry name" value="PKS_ER"/>
    <property type="match status" value="1"/>
</dbReference>
<feature type="domain" description="Carrier" evidence="9">
    <location>
        <begin position="2567"/>
        <end position="2644"/>
    </location>
</feature>
<dbReference type="Pfam" id="PF00109">
    <property type="entry name" value="ketoacyl-synt"/>
    <property type="match status" value="1"/>
</dbReference>
<dbReference type="Gene3D" id="3.40.50.720">
    <property type="entry name" value="NAD(P)-binding Rossmann-like Domain"/>
    <property type="match status" value="2"/>
</dbReference>
<dbReference type="Gene3D" id="3.90.180.10">
    <property type="entry name" value="Medium-chain alcohol dehydrogenases, catalytic domain"/>
    <property type="match status" value="1"/>
</dbReference>
<dbReference type="SMART" id="SM00825">
    <property type="entry name" value="PKS_KS"/>
    <property type="match status" value="1"/>
</dbReference>
<dbReference type="InterPro" id="IPR013968">
    <property type="entry name" value="PKS_KR"/>
</dbReference>
<dbReference type="Pfam" id="PF14765">
    <property type="entry name" value="PS-DH"/>
    <property type="match status" value="1"/>
</dbReference>
<evidence type="ECO:0000256" key="2">
    <source>
        <dbReference type="ARBA" id="ARBA00022553"/>
    </source>
</evidence>
<comment type="caution">
    <text evidence="12">The sequence shown here is derived from an EMBL/GenBank/DDBJ whole genome shotgun (WGS) entry which is preliminary data.</text>
</comment>
<dbReference type="SMART" id="SM00826">
    <property type="entry name" value="PKS_DH"/>
    <property type="match status" value="1"/>
</dbReference>
<dbReference type="PROSITE" id="PS50075">
    <property type="entry name" value="CARRIER"/>
    <property type="match status" value="1"/>
</dbReference>
<dbReference type="Pfam" id="PF00698">
    <property type="entry name" value="Acyl_transf_1"/>
    <property type="match status" value="1"/>
</dbReference>
<evidence type="ECO:0000256" key="6">
    <source>
        <dbReference type="ARBA" id="ARBA00023268"/>
    </source>
</evidence>
<evidence type="ECO:0000259" key="10">
    <source>
        <dbReference type="PROSITE" id="PS52004"/>
    </source>
</evidence>
<dbReference type="InterPro" id="IPR016039">
    <property type="entry name" value="Thiolase-like"/>
</dbReference>
<dbReference type="InterPro" id="IPR057326">
    <property type="entry name" value="KR_dom"/>
</dbReference>
<keyword evidence="13" id="KW-1185">Reference proteome</keyword>
<dbReference type="Gene3D" id="3.40.50.150">
    <property type="entry name" value="Vaccinia Virus protein VP39"/>
    <property type="match status" value="1"/>
</dbReference>
<protein>
    <submittedName>
        <fullName evidence="12">Uncharacterized protein</fullName>
    </submittedName>
</protein>
<dbReference type="SUPFAM" id="SSF47336">
    <property type="entry name" value="ACP-like"/>
    <property type="match status" value="1"/>
</dbReference>
<dbReference type="InterPro" id="IPR042104">
    <property type="entry name" value="PKS_dehydratase_sf"/>
</dbReference>
<dbReference type="PANTHER" id="PTHR43775:SF29">
    <property type="entry name" value="ASPERFURANONE POLYKETIDE SYNTHASE AFOG-RELATED"/>
    <property type="match status" value="1"/>
</dbReference>
<dbReference type="CDD" id="cd00833">
    <property type="entry name" value="PKS"/>
    <property type="match status" value="1"/>
</dbReference>
<dbReference type="Gene3D" id="3.40.366.10">
    <property type="entry name" value="Malonyl-Coenzyme A Acyl Carrier Protein, domain 2"/>
    <property type="match status" value="1"/>
</dbReference>
<dbReference type="Pfam" id="PF23114">
    <property type="entry name" value="NAD-bd_HRPKS_sdrA"/>
    <property type="match status" value="1"/>
</dbReference>
<dbReference type="InterPro" id="IPR020841">
    <property type="entry name" value="PKS_Beta-ketoAc_synthase_dom"/>
</dbReference>
<dbReference type="Proteomes" id="UP000297299">
    <property type="component" value="Unassembled WGS sequence"/>
</dbReference>
<dbReference type="InterPro" id="IPR056501">
    <property type="entry name" value="NAD-bd_HRPKS_sdrA"/>
</dbReference>
<evidence type="ECO:0000259" key="9">
    <source>
        <dbReference type="PROSITE" id="PS50075"/>
    </source>
</evidence>
<evidence type="ECO:0000256" key="4">
    <source>
        <dbReference type="ARBA" id="ARBA00022857"/>
    </source>
</evidence>
<evidence type="ECO:0000256" key="8">
    <source>
        <dbReference type="PROSITE-ProRule" id="PRU01363"/>
    </source>
</evidence>
<dbReference type="GO" id="GO:0016491">
    <property type="term" value="F:oxidoreductase activity"/>
    <property type="evidence" value="ECO:0007669"/>
    <property type="project" value="UniProtKB-KW"/>
</dbReference>
<dbReference type="InterPro" id="IPR016036">
    <property type="entry name" value="Malonyl_transacylase_ACP-bd"/>
</dbReference>
<dbReference type="SUPFAM" id="SSF50129">
    <property type="entry name" value="GroES-like"/>
    <property type="match status" value="1"/>
</dbReference>
<dbReference type="InterPro" id="IPR014030">
    <property type="entry name" value="Ketoacyl_synth_N"/>
</dbReference>
<evidence type="ECO:0000256" key="7">
    <source>
        <dbReference type="ARBA" id="ARBA00023315"/>
    </source>
</evidence>
<dbReference type="GO" id="GO:0031177">
    <property type="term" value="F:phosphopantetheine binding"/>
    <property type="evidence" value="ECO:0007669"/>
    <property type="project" value="InterPro"/>
</dbReference>
<dbReference type="InterPro" id="IPR036291">
    <property type="entry name" value="NAD(P)-bd_dom_sf"/>
</dbReference>
<dbReference type="Gene3D" id="3.10.129.110">
    <property type="entry name" value="Polyketide synthase dehydratase"/>
    <property type="match status" value="1"/>
</dbReference>
<name>A0A4Y8CQQ9_9HELO</name>
<dbReference type="OrthoDB" id="329835at2759"/>
<dbReference type="InterPro" id="IPR036736">
    <property type="entry name" value="ACP-like_sf"/>
</dbReference>
<keyword evidence="1" id="KW-0596">Phosphopantetheine</keyword>
<dbReference type="InterPro" id="IPR049551">
    <property type="entry name" value="PKS_DH_C"/>
</dbReference>
<dbReference type="InterPro" id="IPR049900">
    <property type="entry name" value="PKS_mFAS_DH"/>
</dbReference>
<evidence type="ECO:0000259" key="11">
    <source>
        <dbReference type="PROSITE" id="PS52019"/>
    </source>
</evidence>
<dbReference type="SMART" id="SM00827">
    <property type="entry name" value="PKS_AT"/>
    <property type="match status" value="1"/>
</dbReference>
<keyword evidence="7" id="KW-0012">Acyltransferase</keyword>
<dbReference type="GO" id="GO:0004315">
    <property type="term" value="F:3-oxoacyl-[acyl-carrier-protein] synthase activity"/>
    <property type="evidence" value="ECO:0007669"/>
    <property type="project" value="InterPro"/>
</dbReference>
<dbReference type="PROSITE" id="PS52019">
    <property type="entry name" value="PKS_MFAS_DH"/>
    <property type="match status" value="1"/>
</dbReference>
<dbReference type="InterPro" id="IPR001227">
    <property type="entry name" value="Ac_transferase_dom_sf"/>
</dbReference>
<dbReference type="InterPro" id="IPR018201">
    <property type="entry name" value="Ketoacyl_synth_AS"/>
</dbReference>
<sequence length="2647" mass="292427">MQKSVSSLANPVAIIGMSFVFPRDANSADGFWTMLMQARCASEDFPESRLNQASFYHSDVARQDSLPFHGGHFLAKHIATFDAPFFSISAQEAMGMDPLQRGLLETTYRALENAGLSLETVVGSKTSVYTGCFTTDWRDIYAKDPDQWPSYAATGVSTLSMCANRISWFFNLRGTSANIDTACSSSLVALDMACRDLQTGESTMAIVGAGNLMYSPDFLHLLQSMNMVSVDSKCYSFDDRANGYARGEGFAVIVLKSVDEAISARDTLRAIIRATGTNQDGRTQLVTQPSGDAHEILIKDTYRKAGLHPSSASYIEAHGTGTPVGEANSIGRVFREHRRADNPLIVGAVKSNIGHLEGASGLAGLIKTVLILERAIIPPNTNFTRQNMAIDGEYLKIMFPTSPVPWPHDGQRIASVNSFGYGGSNAHVILQDAYHYLRDNNMEGNHVTLKHPPLQIPEETQDQPCSTAVTHVNQKRAPPTYNSPLAAIATKLLIFSAADEEGIKRTIEAYNNHFRKLDPGILSSESYWDNVSYTLDSRRSSLPWKCFGVFNSIENLQNIDKVISHPTHTDAKFKPSFTFVFTGQGAQWPRMGVELMERYNVFGQYLEMCSAALKSLGCPWSLIEELHRFKATSKIDFPEYSQPLCTALQIAYIELLRTFNIVPETVLGHSSGEIAAAYSAGALSLQYAMKVAYYKGLLATDLEDDSKYSIGAMMAVGLSETDVQHYFDAISMQYGSCSLVVACINSQSSITVSGDRSQIVLLESMLLVAKIFARKLQVSVAYHSPLMAPIASKYMNVIGDMKEKTIPLCNQFKPKMISSVTGGHVKAKELQLGSYWIKNMLAPVNFLQAMNRLCQVQCEPPHKIDGSHRSILSTNTLIEIGPHSALQGPIREILSKTGADWIEYYPVLKRNQSAIDSILDVAGRLHCRGFSKLNFTSLNRPTGTSPVSCLTDLPGYEFNHSRNYWWESRISKQYRLRGSGRLDLLGKQTPDWVPHSPRWRNFIKISEMPWVEHHKVNGSILYPAAGMLVMAIEAAHQVASIEQNNRIITGFSIKNTHFSLPLIIPTTLEGIETQFHLHPKRSSGKASVSDWSEFMLFSWENDQCIEICHGFVRVEYGMADGLALHNSQHMYGKDSSTPTRQVNHEELYQALNCRGYEFGTAFQSLSNIHFNGDTSKANVKIFDGLYNEQLQPHIVHPATLDGIFHLGLASLFREESISSPLAVPTFIKMLRISKEGLSSTSNGTIKAYSIRANSSKSPLVPGTTTEFSGFAFNDSGTKLLVEIVGLRLSAIESPPGTDMVQAEKPMCHSLSWFPDISLSTSDSIMALCRSRTNNPDSDSSSVILIIKDLEIAAFVFISRALISPISSCTEKHIEKYLMWAKRHLEKLAKKPAEFLAVKQLLEDETASNDFICRVEAASGRGKLIVKVGRSLHGILSGEIDPLELLFDDPEDLVRQTYTFYNDITSTHWKKLLNYMKLVTQQNPNMNVLEIGAGTGATTEILMKVLIPHGKKPLLSRYSYTDISAAFFDEAKRRFGSRRQVDFKTLNIELDPGSQGFKEGSYDLIVASNVLHATRNMRQTMKNVRYLLKPGGKLILYEGTNIEVIRTSFVFGLLPGWWLGEETFRPWGATMTSEVWKEILLESGFSGIDMIVSDYESGSEREFDIMISTASPLIQTPEFKVFDIPQQFGQSENSATQLNESASPIRNGLVTLPIRKRETFHLIVNTTSQTQTIIAHQLQYEFSSRQNINNYTELTFQITSLSQAAKLQHLDTVTCIFLLETDQPFLHDMKKEQFTDLQHVISSSRGNLWLNCAGGPAQMSPSYALVDGFSRVIRSEFSAVFIVISFHITTSMLSSFQVETLFSILSKLDLGSSDFAYEPMYLEADGLINVGRVIEAENLSTEVAIESLSTETKVQKLQDAIALQLLNHENKVLEGGVSDLPTFILDNGYDAPLEADEIEIKVHSFGLSQKSFISSKQLCDDDPLAFCWSGSVTRLGSNAAVQYSLGQEVFMLKRDTCKTHIRGNISCTNRIPPKMSLNDAAILPLSFVTAWQCIKEVGRLEKGESILIHEATGNLLSAAVRISQFLGAEIFITTPLGDLRKILAETYNIPETHILHSGNDGNLVTALKRLANDGVDVVLNSATGESFLNSWDLIKPYGRFVDVSQTTFSVESELPMYPFKRGASLSSFGLSDWMMSKPGKVRSCLEKFGELSSNLDGAWNTSISTTIFPISHIKEALVSMNQNQTASEMVLEMNASNQIAVISKRNPAYSFEADATYVIAGGLGSIGREIARWMVTRGAENLILLSRSGPSTASAQEFISGLTALGVTVAAPACDIASLSVFRNTLEKLNPTMPSIKGCIQASMVLSDSTFQSMNYSQWLNSISPKVLGSWNLHTLLPNDLDFFICLSSVSGIVGLAGQSNYASGNTYLDSLARYRIHQGQKATSIILGVVDEDGYLSENPVLKEKVLSSGPFAAISRSHFFDLLNYFCNPNLERDIHSCNPIIGLQTQQGKDKPSLQKAGIIWKSWAQSPMFSMVRDKDVHISSSDASSLSSQSLQTVFVEALSSQAAFMVVLEALVSKIARMTGGVRELIDPKNTMNNYGVDSLVAIEIRKWAHKEFAAEVAVFDIVGGGTFWGVAGLIVEKSELR</sequence>
<dbReference type="InterPro" id="IPR014043">
    <property type="entry name" value="Acyl_transferase_dom"/>
</dbReference>
<organism evidence="12 13">
    <name type="scientific">Botryotinia calthae</name>
    <dbReference type="NCBI Taxonomy" id="38488"/>
    <lineage>
        <taxon>Eukaryota</taxon>
        <taxon>Fungi</taxon>
        <taxon>Dikarya</taxon>
        <taxon>Ascomycota</taxon>
        <taxon>Pezizomycotina</taxon>
        <taxon>Leotiomycetes</taxon>
        <taxon>Helotiales</taxon>
        <taxon>Sclerotiniaceae</taxon>
        <taxon>Botryotinia</taxon>
    </lineage>
</organism>
<dbReference type="SUPFAM" id="SSF53335">
    <property type="entry name" value="S-adenosyl-L-methionine-dependent methyltransferases"/>
    <property type="match status" value="1"/>
</dbReference>
<dbReference type="EMBL" id="PHWZ01000447">
    <property type="protein sequence ID" value="TEY39885.1"/>
    <property type="molecule type" value="Genomic_DNA"/>
</dbReference>
<feature type="domain" description="Ketosynthase family 3 (KS3)" evidence="10">
    <location>
        <begin position="9"/>
        <end position="432"/>
    </location>
</feature>
<dbReference type="InterPro" id="IPR009081">
    <property type="entry name" value="PP-bd_ACP"/>
</dbReference>
<gene>
    <name evidence="12" type="ORF">BOTCAL_0448g00110</name>
</gene>
<feature type="active site" description="Proton donor; for dehydratase activity" evidence="8">
    <location>
        <position position="1201"/>
    </location>
</feature>
<dbReference type="InterPro" id="IPR014031">
    <property type="entry name" value="Ketoacyl_synth_C"/>
</dbReference>
<keyword evidence="5" id="KW-0560">Oxidoreductase</keyword>
<dbReference type="InterPro" id="IPR011032">
    <property type="entry name" value="GroES-like_sf"/>
</dbReference>
<dbReference type="InterPro" id="IPR032821">
    <property type="entry name" value="PKS_assoc"/>
</dbReference>
<dbReference type="Pfam" id="PF13602">
    <property type="entry name" value="ADH_zinc_N_2"/>
    <property type="match status" value="1"/>
</dbReference>
<feature type="region of interest" description="N-terminal hotdog fold" evidence="8">
    <location>
        <begin position="982"/>
        <end position="1119"/>
    </location>
</feature>
<dbReference type="Pfam" id="PF08659">
    <property type="entry name" value="KR"/>
    <property type="match status" value="1"/>
</dbReference>
<dbReference type="Pfam" id="PF21089">
    <property type="entry name" value="PKS_DH_N"/>
    <property type="match status" value="1"/>
</dbReference>
<evidence type="ECO:0000256" key="5">
    <source>
        <dbReference type="ARBA" id="ARBA00023002"/>
    </source>
</evidence>
<dbReference type="SMART" id="SM00823">
    <property type="entry name" value="PKS_PP"/>
    <property type="match status" value="1"/>
</dbReference>
<dbReference type="STRING" id="38488.A0A4Y8CQQ9"/>
<dbReference type="Pfam" id="PF16197">
    <property type="entry name" value="KAsynt_C_assoc"/>
    <property type="match status" value="1"/>
</dbReference>
<dbReference type="SUPFAM" id="SSF55048">
    <property type="entry name" value="Probable ACP-binding domain of malonyl-CoA ACP transacylase"/>
    <property type="match status" value="1"/>
</dbReference>
<dbReference type="SMART" id="SM00822">
    <property type="entry name" value="PKS_KR"/>
    <property type="match status" value="1"/>
</dbReference>
<dbReference type="Gene3D" id="3.40.47.10">
    <property type="match status" value="1"/>
</dbReference>
<dbReference type="Pfam" id="PF08242">
    <property type="entry name" value="Methyltransf_12"/>
    <property type="match status" value="1"/>
</dbReference>
<accession>A0A4Y8CQQ9</accession>
<evidence type="ECO:0000313" key="13">
    <source>
        <dbReference type="Proteomes" id="UP000297299"/>
    </source>
</evidence>